<dbReference type="EMBL" id="CAADRA010005365">
    <property type="protein sequence ID" value="VFT89065.1"/>
    <property type="molecule type" value="Genomic_DNA"/>
</dbReference>
<dbReference type="Proteomes" id="UP000332933">
    <property type="component" value="Unassembled WGS sequence"/>
</dbReference>
<feature type="compositionally biased region" description="Basic and acidic residues" evidence="1">
    <location>
        <begin position="15"/>
        <end position="24"/>
    </location>
</feature>
<reference evidence="2" key="2">
    <citation type="submission" date="2019-06" db="EMBL/GenBank/DDBJ databases">
        <title>Genomics analysis of Aphanomyces spp. identifies a new class of oomycete effector associated with host adaptation.</title>
        <authorList>
            <person name="Gaulin E."/>
        </authorList>
    </citation>
    <scope>NUCLEOTIDE SEQUENCE</scope>
    <source>
        <strain evidence="2">CBS 578.67</strain>
    </source>
</reference>
<sequence>MNPAATDNQEAQAQHVRDKYMERSAKSDTSCQALSRFAQLLLLDNQADEAAPLFDASMKQCPHHLDLKTSLDDYDGCLNTLAHYAFFVENHRNRLDEAKAVYERVLVHRPQHVHALGNYAMLLHKINAPGTRDVIQQAYEASVGRYPSHGAVLCKYAGWLVQENQLDQATKRFVQAAEASPTSPDVLGNFAMFLHAIQGDMDKAEATYLRAIQLDPLHANNLGNYAFFLGAVRRSPVEAEIYYKRSLTANRSGANIWFNYGMLLWRELKQSDHATQCFKNALALDPTHATAAVTLQRKLWNEYMLEPLIYN</sequence>
<gene>
    <name evidence="3" type="primary">Aste57867_12211</name>
    <name evidence="2" type="ORF">As57867_012166</name>
    <name evidence="3" type="ORF">ASTE57867_12211</name>
</gene>
<dbReference type="EMBL" id="VJMH01005344">
    <property type="protein sequence ID" value="KAF0697104.1"/>
    <property type="molecule type" value="Genomic_DNA"/>
</dbReference>
<reference evidence="3 4" key="1">
    <citation type="submission" date="2019-03" db="EMBL/GenBank/DDBJ databases">
        <authorList>
            <person name="Gaulin E."/>
            <person name="Dumas B."/>
        </authorList>
    </citation>
    <scope>NUCLEOTIDE SEQUENCE [LARGE SCALE GENOMIC DNA]</scope>
    <source>
        <strain evidence="3">CBS 568.67</strain>
    </source>
</reference>
<keyword evidence="4" id="KW-1185">Reference proteome</keyword>
<evidence type="ECO:0000313" key="4">
    <source>
        <dbReference type="Proteomes" id="UP000332933"/>
    </source>
</evidence>
<dbReference type="PANTHER" id="PTHR44809">
    <property type="match status" value="1"/>
</dbReference>
<dbReference type="AlphaFoldDB" id="A0A485KVR2"/>
<dbReference type="PANTHER" id="PTHR44809:SF1">
    <property type="entry name" value="PROTEIN O-MANNOSYL-TRANSFERASE TMTC1"/>
    <property type="match status" value="1"/>
</dbReference>
<evidence type="ECO:0000313" key="3">
    <source>
        <dbReference type="EMBL" id="VFT89065.1"/>
    </source>
</evidence>
<feature type="compositionally biased region" description="Polar residues" evidence="1">
    <location>
        <begin position="1"/>
        <end position="12"/>
    </location>
</feature>
<dbReference type="OrthoDB" id="73574at2759"/>
<evidence type="ECO:0000313" key="2">
    <source>
        <dbReference type="EMBL" id="KAF0697104.1"/>
    </source>
</evidence>
<dbReference type="InterPro" id="IPR052943">
    <property type="entry name" value="TMTC_O-mannosyl-trnsfr"/>
</dbReference>
<evidence type="ECO:0000256" key="1">
    <source>
        <dbReference type="SAM" id="MobiDB-lite"/>
    </source>
</evidence>
<dbReference type="Pfam" id="PF13181">
    <property type="entry name" value="TPR_8"/>
    <property type="match status" value="2"/>
</dbReference>
<accession>A0A485KVR2</accession>
<dbReference type="SMART" id="SM00028">
    <property type="entry name" value="TPR"/>
    <property type="match status" value="3"/>
</dbReference>
<dbReference type="Gene3D" id="1.25.40.10">
    <property type="entry name" value="Tetratricopeptide repeat domain"/>
    <property type="match status" value="3"/>
</dbReference>
<dbReference type="InterPro" id="IPR019734">
    <property type="entry name" value="TPR_rpt"/>
</dbReference>
<feature type="region of interest" description="Disordered" evidence="1">
    <location>
        <begin position="1"/>
        <end position="24"/>
    </location>
</feature>
<dbReference type="InterPro" id="IPR011990">
    <property type="entry name" value="TPR-like_helical_dom_sf"/>
</dbReference>
<organism evidence="3 4">
    <name type="scientific">Aphanomyces stellatus</name>
    <dbReference type="NCBI Taxonomy" id="120398"/>
    <lineage>
        <taxon>Eukaryota</taxon>
        <taxon>Sar</taxon>
        <taxon>Stramenopiles</taxon>
        <taxon>Oomycota</taxon>
        <taxon>Saprolegniomycetes</taxon>
        <taxon>Saprolegniales</taxon>
        <taxon>Verrucalvaceae</taxon>
        <taxon>Aphanomyces</taxon>
    </lineage>
</organism>
<name>A0A485KVR2_9STRA</name>
<proteinExistence type="predicted"/>
<dbReference type="SUPFAM" id="SSF48452">
    <property type="entry name" value="TPR-like"/>
    <property type="match status" value="1"/>
</dbReference>
<protein>
    <submittedName>
        <fullName evidence="3">Aste57867_12211 protein</fullName>
    </submittedName>
</protein>